<evidence type="ECO:0000313" key="1">
    <source>
        <dbReference type="Proteomes" id="UP000887574"/>
    </source>
</evidence>
<proteinExistence type="predicted"/>
<dbReference type="AlphaFoldDB" id="A0A915DS27"/>
<reference evidence="2" key="1">
    <citation type="submission" date="2022-11" db="UniProtKB">
        <authorList>
            <consortium name="WormBaseParasite"/>
        </authorList>
    </citation>
    <scope>IDENTIFICATION</scope>
</reference>
<dbReference type="WBParaSite" id="jg22931">
    <property type="protein sequence ID" value="jg22931"/>
    <property type="gene ID" value="jg22931"/>
</dbReference>
<evidence type="ECO:0000313" key="2">
    <source>
        <dbReference type="WBParaSite" id="jg22931"/>
    </source>
</evidence>
<sequence length="93" mass="10151">MGGGAPASPYAGYLEKQHSKRLHTLSKAKHLLALHYLMSEPTSLSYQEMSLGNSNCRWTCSTSPMPLPSHISSCVDNILEAPPICLNFTRMGS</sequence>
<dbReference type="Proteomes" id="UP000887574">
    <property type="component" value="Unplaced"/>
</dbReference>
<organism evidence="1 2">
    <name type="scientific">Ditylenchus dipsaci</name>
    <dbReference type="NCBI Taxonomy" id="166011"/>
    <lineage>
        <taxon>Eukaryota</taxon>
        <taxon>Metazoa</taxon>
        <taxon>Ecdysozoa</taxon>
        <taxon>Nematoda</taxon>
        <taxon>Chromadorea</taxon>
        <taxon>Rhabditida</taxon>
        <taxon>Tylenchina</taxon>
        <taxon>Tylenchomorpha</taxon>
        <taxon>Sphaerularioidea</taxon>
        <taxon>Anguinidae</taxon>
        <taxon>Anguininae</taxon>
        <taxon>Ditylenchus</taxon>
    </lineage>
</organism>
<accession>A0A915DS27</accession>
<name>A0A915DS27_9BILA</name>
<keyword evidence="1" id="KW-1185">Reference proteome</keyword>
<protein>
    <submittedName>
        <fullName evidence="2">Uncharacterized protein</fullName>
    </submittedName>
</protein>